<sequence length="607" mass="69123">MLKRTTQTTLSAKLARTEVLLFAAVLVIGSLYAWYVYELGFTLFLVDQNAHLNISRLIIDSLTPGISQIGFWPPLLHILMIPFSFIDVLYQSGLAAPFALVPVLGVGALFLYKLLFLFTKRKAAGVLGAFLFVSNPYVLYYSVTPMTEALFISSLFIVAYFLAHWLVTEQFSSLLYLGISITLAGLARFEGFLLVPIAVVIVVLKLVLQKKHYHEIEALLILFGLIAVLGGVFTVMYGWVFTGDPFAFLNNPFSPQAQQRDYFLPSKHSIVNSFLYLLYALYHLIGKTLGLLAIGAFAALLFLLRNNRFNFIAVSLVLISPFFFDWFALFQGSALIYVPDLPPFGEFANERYGLYPFGFTVFAAGMFVYFLYERALSQRVLWPVTAIATGLIMGLLFWNSALLFYNVTYADTFKVIQMSGKGSLIPDQRELALALRGQYDYGKILLMRAMQNHITVTAQIPLKSYIVESNYPYFDEALELPWFFARWVVMYNPDIAVVEWRKENERISARWANSDEFREAYELVFENESERLYRLREDVVRKKAAMIGMDASTIPSLNPDMVRWETRTVYAEITGKLRVYYEGIMVKADEAKTLGFEMQTDEDAEDN</sequence>
<accession>A0A1G2G0Z3</accession>
<evidence type="ECO:0008006" key="4">
    <source>
        <dbReference type="Google" id="ProtNLM"/>
    </source>
</evidence>
<dbReference type="Proteomes" id="UP000176700">
    <property type="component" value="Unassembled WGS sequence"/>
</dbReference>
<evidence type="ECO:0000313" key="2">
    <source>
        <dbReference type="EMBL" id="OGZ43767.1"/>
    </source>
</evidence>
<feature type="transmembrane region" description="Helical" evidence="1">
    <location>
        <begin position="384"/>
        <end position="405"/>
    </location>
</feature>
<feature type="transmembrane region" description="Helical" evidence="1">
    <location>
        <begin position="97"/>
        <end position="118"/>
    </location>
</feature>
<feature type="transmembrane region" description="Helical" evidence="1">
    <location>
        <begin position="174"/>
        <end position="207"/>
    </location>
</feature>
<comment type="caution">
    <text evidence="2">The sequence shown here is derived from an EMBL/GenBank/DDBJ whole genome shotgun (WGS) entry which is preliminary data.</text>
</comment>
<keyword evidence="1" id="KW-0472">Membrane</keyword>
<feature type="transmembrane region" description="Helical" evidence="1">
    <location>
        <begin position="352"/>
        <end position="372"/>
    </location>
</feature>
<feature type="transmembrane region" description="Helical" evidence="1">
    <location>
        <begin position="274"/>
        <end position="304"/>
    </location>
</feature>
<keyword evidence="1" id="KW-1133">Transmembrane helix</keyword>
<gene>
    <name evidence="2" type="ORF">A2W41_04740</name>
</gene>
<proteinExistence type="predicted"/>
<feature type="transmembrane region" description="Helical" evidence="1">
    <location>
        <begin position="71"/>
        <end position="90"/>
    </location>
</feature>
<feature type="transmembrane region" description="Helical" evidence="1">
    <location>
        <begin position="219"/>
        <end position="240"/>
    </location>
</feature>
<reference evidence="2 3" key="1">
    <citation type="journal article" date="2016" name="Nat. Commun.">
        <title>Thousands of microbial genomes shed light on interconnected biogeochemical processes in an aquifer system.</title>
        <authorList>
            <person name="Anantharaman K."/>
            <person name="Brown C.T."/>
            <person name="Hug L.A."/>
            <person name="Sharon I."/>
            <person name="Castelle C.J."/>
            <person name="Probst A.J."/>
            <person name="Thomas B.C."/>
            <person name="Singh A."/>
            <person name="Wilkins M.J."/>
            <person name="Karaoz U."/>
            <person name="Brodie E.L."/>
            <person name="Williams K.H."/>
            <person name="Hubbard S.S."/>
            <person name="Banfield J.F."/>
        </authorList>
    </citation>
    <scope>NUCLEOTIDE SEQUENCE [LARGE SCALE GENOMIC DNA]</scope>
</reference>
<evidence type="ECO:0000256" key="1">
    <source>
        <dbReference type="SAM" id="Phobius"/>
    </source>
</evidence>
<dbReference type="EMBL" id="MHNI01000003">
    <property type="protein sequence ID" value="OGZ43767.1"/>
    <property type="molecule type" value="Genomic_DNA"/>
</dbReference>
<feature type="transmembrane region" description="Helical" evidence="1">
    <location>
        <begin position="124"/>
        <end position="143"/>
    </location>
</feature>
<feature type="transmembrane region" description="Helical" evidence="1">
    <location>
        <begin position="311"/>
        <end position="332"/>
    </location>
</feature>
<dbReference type="AlphaFoldDB" id="A0A1G2G0Z3"/>
<name>A0A1G2G0Z3_9BACT</name>
<feature type="transmembrane region" description="Helical" evidence="1">
    <location>
        <begin position="150"/>
        <end position="168"/>
    </location>
</feature>
<protein>
    <recommendedName>
        <fullName evidence="4">Glycosyltransferase RgtA/B/C/D-like domain-containing protein</fullName>
    </recommendedName>
</protein>
<evidence type="ECO:0000313" key="3">
    <source>
        <dbReference type="Proteomes" id="UP000176700"/>
    </source>
</evidence>
<keyword evidence="1" id="KW-0812">Transmembrane</keyword>
<feature type="transmembrane region" description="Helical" evidence="1">
    <location>
        <begin position="20"/>
        <end position="37"/>
    </location>
</feature>
<organism evidence="2 3">
    <name type="scientific">Candidatus Ryanbacteria bacterium RIFCSPHIGHO2_01_45_13</name>
    <dbReference type="NCBI Taxonomy" id="1802112"/>
    <lineage>
        <taxon>Bacteria</taxon>
        <taxon>Candidatus Ryaniibacteriota</taxon>
    </lineage>
</organism>